<evidence type="ECO:0000313" key="3">
    <source>
        <dbReference type="Proteomes" id="UP000663760"/>
    </source>
</evidence>
<evidence type="ECO:0000313" key="2">
    <source>
        <dbReference type="EMBL" id="CAA7395544.1"/>
    </source>
</evidence>
<dbReference type="AlphaFoldDB" id="A0A7I8KE92"/>
<accession>A0A7I8KE92</accession>
<organism evidence="2 3">
    <name type="scientific">Spirodela intermedia</name>
    <name type="common">Intermediate duckweed</name>
    <dbReference type="NCBI Taxonomy" id="51605"/>
    <lineage>
        <taxon>Eukaryota</taxon>
        <taxon>Viridiplantae</taxon>
        <taxon>Streptophyta</taxon>
        <taxon>Embryophyta</taxon>
        <taxon>Tracheophyta</taxon>
        <taxon>Spermatophyta</taxon>
        <taxon>Magnoliopsida</taxon>
        <taxon>Liliopsida</taxon>
        <taxon>Araceae</taxon>
        <taxon>Lemnoideae</taxon>
        <taxon>Spirodela</taxon>
    </lineage>
</organism>
<dbReference type="EMBL" id="LR743591">
    <property type="protein sequence ID" value="CAA2619502.1"/>
    <property type="molecule type" value="Genomic_DNA"/>
</dbReference>
<dbReference type="Proteomes" id="UP000663760">
    <property type="component" value="Chromosome 4"/>
</dbReference>
<reference evidence="2" key="1">
    <citation type="submission" date="2020-02" db="EMBL/GenBank/DDBJ databases">
        <authorList>
            <person name="Scholz U."/>
            <person name="Mascher M."/>
            <person name="Fiebig A."/>
        </authorList>
    </citation>
    <scope>NUCLEOTIDE SEQUENCE</scope>
</reference>
<name>A0A7I8KE92_SPIIN</name>
<protein>
    <submittedName>
        <fullName evidence="2">Uncharacterized protein</fullName>
    </submittedName>
</protein>
<evidence type="ECO:0000313" key="1">
    <source>
        <dbReference type="EMBL" id="CAA2619502.1"/>
    </source>
</evidence>
<dbReference type="EMBL" id="LR746267">
    <property type="protein sequence ID" value="CAA7395544.1"/>
    <property type="molecule type" value="Genomic_DNA"/>
</dbReference>
<gene>
    <name evidence="1" type="ORF">SI7747_04005669</name>
    <name evidence="2" type="ORF">SI8410_04006205</name>
</gene>
<keyword evidence="3" id="KW-1185">Reference proteome</keyword>
<sequence length="36" mass="3711">MVVSAPVVGSKSLRAFGPGLNPFAPHGMGNYSPVLR</sequence>
<proteinExistence type="predicted"/>